<dbReference type="InterPro" id="IPR004360">
    <property type="entry name" value="Glyas_Fos-R_dOase_dom"/>
</dbReference>
<dbReference type="EMBL" id="JAVSOO010000001">
    <property type="protein sequence ID" value="MDT4285494.1"/>
    <property type="molecule type" value="Genomic_DNA"/>
</dbReference>
<dbReference type="OMA" id="AFPKQRG"/>
<dbReference type="EMBL" id="PGWX01000145">
    <property type="protein sequence ID" value="PPJ77166.1"/>
    <property type="molecule type" value="Genomic_DNA"/>
</dbReference>
<dbReference type="Proteomes" id="UP001269271">
    <property type="component" value="Unassembled WGS sequence"/>
</dbReference>
<proteinExistence type="predicted"/>
<keyword evidence="5" id="KW-1185">Reference proteome</keyword>
<dbReference type="STRING" id="1283.ShL2_01652"/>
<feature type="domain" description="VOC" evidence="1">
    <location>
        <begin position="9"/>
        <end position="125"/>
    </location>
</feature>
<name>A0A2A1KCJ8_STAHA</name>
<accession>A0A2A1KCJ8</accession>
<evidence type="ECO:0000313" key="3">
    <source>
        <dbReference type="EMBL" id="PPJ77166.1"/>
    </source>
</evidence>
<dbReference type="GeneID" id="93781098"/>
<reference evidence="2 5" key="2">
    <citation type="submission" date="2023-08" db="EMBL/GenBank/DDBJ databases">
        <title>Genomic surveillance of Staphylococcus haemolyticus neonatal outbreak in southern France.</title>
        <authorList>
            <person name="Magnan C."/>
            <person name="Morsli M."/>
            <person name="Thiery B."/>
            <person name="Salipante F."/>
            <person name="Attar J."/>
            <person name="Massimo D.M."/>
            <person name="Ory J."/>
            <person name="Pantel A."/>
            <person name="Lavigne J.-P."/>
        </authorList>
    </citation>
    <scope>NUCLEOTIDE SEQUENCE [LARGE SCALE GENOMIC DNA]</scope>
    <source>
        <strain evidence="2 5">NSH026</strain>
    </source>
</reference>
<dbReference type="InterPro" id="IPR037523">
    <property type="entry name" value="VOC_core"/>
</dbReference>
<dbReference type="Gene3D" id="3.10.180.10">
    <property type="entry name" value="2,3-Dihydroxybiphenyl 1,2-Dioxygenase, domain 1"/>
    <property type="match status" value="1"/>
</dbReference>
<dbReference type="Proteomes" id="UP000238153">
    <property type="component" value="Unassembled WGS sequence"/>
</dbReference>
<dbReference type="PANTHER" id="PTHR43279:SF1">
    <property type="entry name" value="CATECHOL-2,3-DIOXYGENASE"/>
    <property type="match status" value="1"/>
</dbReference>
<evidence type="ECO:0000259" key="1">
    <source>
        <dbReference type="PROSITE" id="PS51819"/>
    </source>
</evidence>
<dbReference type="KEGG" id="shh:ShL2_01652"/>
<gene>
    <name evidence="3" type="ORF">CV019_02105</name>
    <name evidence="2" type="ORF">RO950_00460</name>
</gene>
<dbReference type="RefSeq" id="WP_011276005.1">
    <property type="nucleotide sequence ID" value="NZ_BKAY01000002.1"/>
</dbReference>
<reference evidence="3 4" key="1">
    <citation type="submission" date="2017-11" db="EMBL/GenBank/DDBJ databases">
        <authorList>
            <person name="Founou R.C."/>
            <person name="Founou L."/>
            <person name="Allam M."/>
            <person name="Ismail A."/>
            <person name="Essack S.Y."/>
        </authorList>
    </citation>
    <scope>NUCLEOTIDE SEQUENCE [LARGE SCALE GENOMIC DNA]</scope>
    <source>
        <strain evidence="3 4">G811N2B1</strain>
    </source>
</reference>
<evidence type="ECO:0000313" key="5">
    <source>
        <dbReference type="Proteomes" id="UP001269271"/>
    </source>
</evidence>
<dbReference type="SUPFAM" id="SSF54593">
    <property type="entry name" value="Glyoxalase/Bleomycin resistance protein/Dihydroxybiphenyl dioxygenase"/>
    <property type="match status" value="2"/>
</dbReference>
<dbReference type="PANTHER" id="PTHR43279">
    <property type="entry name" value="CATECHOL-2,3-DIOXYGENASE"/>
    <property type="match status" value="1"/>
</dbReference>
<dbReference type="PROSITE" id="PS51819">
    <property type="entry name" value="VOC"/>
    <property type="match status" value="1"/>
</dbReference>
<evidence type="ECO:0000313" key="2">
    <source>
        <dbReference type="EMBL" id="MDT4285494.1"/>
    </source>
</evidence>
<organism evidence="3 4">
    <name type="scientific">Staphylococcus haemolyticus</name>
    <dbReference type="NCBI Taxonomy" id="1283"/>
    <lineage>
        <taxon>Bacteria</taxon>
        <taxon>Bacillati</taxon>
        <taxon>Bacillota</taxon>
        <taxon>Bacilli</taxon>
        <taxon>Bacillales</taxon>
        <taxon>Staphylococcaceae</taxon>
        <taxon>Staphylococcus</taxon>
    </lineage>
</organism>
<evidence type="ECO:0000313" key="4">
    <source>
        <dbReference type="Proteomes" id="UP000238153"/>
    </source>
</evidence>
<comment type="caution">
    <text evidence="3">The sequence shown here is derived from an EMBL/GenBank/DDBJ whole genome shotgun (WGS) entry which is preliminary data.</text>
</comment>
<dbReference type="AlphaFoldDB" id="A0A2A1KCJ8"/>
<protein>
    <submittedName>
        <fullName evidence="3">Glyoxalase</fullName>
    </submittedName>
    <submittedName>
        <fullName evidence="2">VOC family protein</fullName>
    </submittedName>
</protein>
<dbReference type="InterPro" id="IPR029068">
    <property type="entry name" value="Glyas_Bleomycin-R_OHBP_Dase"/>
</dbReference>
<sequence length="264" mass="30503">MFHSKHSHFVNGITINVRNLADLRPFYETILGFEVITETNHSVRYEIGQSNHFLTLNEVINGREPLLSEAGLFYVGILLPSITDLADLLVQMTDFEIPVNGGEQSVCMSLFFEDPEGNAYKFYVDHDMDYWVYDNENVKLDIEAINVPRLLTNVSEQTWQGIPKGTKIGNLSLKTIRMSEVESYYLRYFGLELSAYLDQFSLYMSSNQYHHHLAVNQWLSSTKRVMNNVTYGLALIDYYYPETTHIDVKGPDGLHFRFNFIEVV</sequence>
<dbReference type="Pfam" id="PF00903">
    <property type="entry name" value="Glyoxalase"/>
    <property type="match status" value="1"/>
</dbReference>